<dbReference type="EMBL" id="AP021875">
    <property type="protein sequence ID" value="BBO79311.1"/>
    <property type="molecule type" value="Genomic_DNA"/>
</dbReference>
<gene>
    <name evidence="1" type="ORF">DSCW_67280</name>
</gene>
<dbReference type="Pfam" id="PF14385">
    <property type="entry name" value="DUF4416"/>
    <property type="match status" value="1"/>
</dbReference>
<keyword evidence="2" id="KW-1185">Reference proteome</keyword>
<dbReference type="KEGG" id="dwd:DSCW_67280"/>
<reference evidence="1 2" key="1">
    <citation type="submission" date="2019-11" db="EMBL/GenBank/DDBJ databases">
        <title>Comparative genomics of hydrocarbon-degrading Desulfosarcina strains.</title>
        <authorList>
            <person name="Watanabe M."/>
            <person name="Kojima H."/>
            <person name="Fukui M."/>
        </authorList>
    </citation>
    <scope>NUCLEOTIDE SEQUENCE [LARGE SCALE GENOMIC DNA]</scope>
    <source>
        <strain evidence="1 2">PP31</strain>
    </source>
</reference>
<sequence length="205" mass="23922">MDALISTKFAYFWTDTIWIAMSKPQPPKPAKPIVGFFLKERDLAAEIVQALQVQLGPVDMVSPWLDFDFTTYYEKEMGASLNRRLVVFKTLMEQDRLPSIKRMTNDIEARYLQKGKRRVNIDPGYLLPERFVLATGKNFTHRIYIGQRIYADLTLIYQKGAFRTLPWTYPDYADRCLIDFLTLVRNKYMLDLKQMGDSRIAESGD</sequence>
<dbReference type="AlphaFoldDB" id="A0A5K7ZHK3"/>
<evidence type="ECO:0008006" key="3">
    <source>
        <dbReference type="Google" id="ProtNLM"/>
    </source>
</evidence>
<accession>A0A5K7ZHK3</accession>
<name>A0A5K7ZHK3_9BACT</name>
<organism evidence="1 2">
    <name type="scientific">Desulfosarcina widdelii</name>
    <dbReference type="NCBI Taxonomy" id="947919"/>
    <lineage>
        <taxon>Bacteria</taxon>
        <taxon>Pseudomonadati</taxon>
        <taxon>Thermodesulfobacteriota</taxon>
        <taxon>Desulfobacteria</taxon>
        <taxon>Desulfobacterales</taxon>
        <taxon>Desulfosarcinaceae</taxon>
        <taxon>Desulfosarcina</taxon>
    </lineage>
</organism>
<dbReference type="InterPro" id="IPR025529">
    <property type="entry name" value="DUF4416"/>
</dbReference>
<proteinExistence type="predicted"/>
<evidence type="ECO:0000313" key="1">
    <source>
        <dbReference type="EMBL" id="BBO79311.1"/>
    </source>
</evidence>
<protein>
    <recommendedName>
        <fullName evidence="3">GTP-binding protein</fullName>
    </recommendedName>
</protein>
<dbReference type="Proteomes" id="UP000427769">
    <property type="component" value="Chromosome"/>
</dbReference>
<evidence type="ECO:0000313" key="2">
    <source>
        <dbReference type="Proteomes" id="UP000427769"/>
    </source>
</evidence>